<gene>
    <name evidence="10" type="ORF">SAMN04488239_1333</name>
</gene>
<dbReference type="Pfam" id="PF00034">
    <property type="entry name" value="Cytochrom_C"/>
    <property type="match status" value="1"/>
</dbReference>
<keyword evidence="5 7" id="KW-0408">Iron</keyword>
<dbReference type="PROSITE" id="PS51007">
    <property type="entry name" value="CYTC"/>
    <property type="match status" value="1"/>
</dbReference>
<organism evidence="10 11">
    <name type="scientific">Ruegeria marina</name>
    <dbReference type="NCBI Taxonomy" id="639004"/>
    <lineage>
        <taxon>Bacteria</taxon>
        <taxon>Pseudomonadati</taxon>
        <taxon>Pseudomonadota</taxon>
        <taxon>Alphaproteobacteria</taxon>
        <taxon>Rhodobacterales</taxon>
        <taxon>Roseobacteraceae</taxon>
        <taxon>Ruegeria</taxon>
    </lineage>
</organism>
<dbReference type="Pfam" id="PF12796">
    <property type="entry name" value="Ank_2"/>
    <property type="match status" value="1"/>
</dbReference>
<proteinExistence type="predicted"/>
<dbReference type="PRINTS" id="PR01415">
    <property type="entry name" value="ANKYRIN"/>
</dbReference>
<evidence type="ECO:0000256" key="8">
    <source>
        <dbReference type="SAM" id="SignalP"/>
    </source>
</evidence>
<dbReference type="InterPro" id="IPR036909">
    <property type="entry name" value="Cyt_c-like_dom_sf"/>
</dbReference>
<keyword evidence="11" id="KW-1185">Reference proteome</keyword>
<name>A0A1G7FDM0_9RHOB</name>
<dbReference type="InterPro" id="IPR036770">
    <property type="entry name" value="Ankyrin_rpt-contain_sf"/>
</dbReference>
<keyword evidence="1" id="KW-0813">Transport</keyword>
<feature type="domain" description="Cytochrome c" evidence="9">
    <location>
        <begin position="172"/>
        <end position="274"/>
    </location>
</feature>
<dbReference type="InterPro" id="IPR009056">
    <property type="entry name" value="Cyt_c-like_dom"/>
</dbReference>
<evidence type="ECO:0000256" key="3">
    <source>
        <dbReference type="ARBA" id="ARBA00022723"/>
    </source>
</evidence>
<sequence length="281" mass="29880">MNKIYHTLCAAVALFGSATAGATEMIHLMARKGDVEKVLAEIEKGTDVDLPSTMHTNLAGSSPLFVAASFGRTEVVKALLAAGANPNFRRPEFMGENTYGAPLHTAISFGHSEVVKLLLEAGADPALPDPSLGTPLHVARIKGHAAIEEMLLEQGVPQTIQSPSVAHLLPSADVERGKLIGGGCAQCHQLSAGSGDDEKEGPPLWDLLGRQVASVASYNYSSYLSAIDGDWTYDNLNSFLSDPYQFVPGTKMANRGLADEQDRADLIAYLRTLSDNPQPLP</sequence>
<dbReference type="PROSITE" id="PS50297">
    <property type="entry name" value="ANK_REP_REGION"/>
    <property type="match status" value="2"/>
</dbReference>
<dbReference type="STRING" id="639004.SAMN04488239_1333"/>
<keyword evidence="8" id="KW-0732">Signal</keyword>
<keyword evidence="4" id="KW-0249">Electron transport</keyword>
<evidence type="ECO:0000256" key="2">
    <source>
        <dbReference type="ARBA" id="ARBA00022617"/>
    </source>
</evidence>
<dbReference type="RefSeq" id="WP_093038015.1">
    <property type="nucleotide sequence ID" value="NZ_FMZV01000033.1"/>
</dbReference>
<dbReference type="SUPFAM" id="SSF48403">
    <property type="entry name" value="Ankyrin repeat"/>
    <property type="match status" value="1"/>
</dbReference>
<feature type="chain" id="PRO_5011545935" evidence="8">
    <location>
        <begin position="23"/>
        <end position="281"/>
    </location>
</feature>
<protein>
    <submittedName>
        <fullName evidence="10">Cytochrome c</fullName>
    </submittedName>
</protein>
<keyword evidence="2 7" id="KW-0349">Heme</keyword>
<evidence type="ECO:0000256" key="1">
    <source>
        <dbReference type="ARBA" id="ARBA00022448"/>
    </source>
</evidence>
<dbReference type="InterPro" id="IPR002110">
    <property type="entry name" value="Ankyrin_rpt"/>
</dbReference>
<accession>A0A1G7FDM0</accession>
<dbReference type="GO" id="GO:0046872">
    <property type="term" value="F:metal ion binding"/>
    <property type="evidence" value="ECO:0007669"/>
    <property type="project" value="UniProtKB-KW"/>
</dbReference>
<dbReference type="PRINTS" id="PR00604">
    <property type="entry name" value="CYTCHRMECIAB"/>
</dbReference>
<dbReference type="Gene3D" id="1.25.40.20">
    <property type="entry name" value="Ankyrin repeat-containing domain"/>
    <property type="match status" value="1"/>
</dbReference>
<dbReference type="EMBL" id="FMZV01000033">
    <property type="protein sequence ID" value="SDE73960.1"/>
    <property type="molecule type" value="Genomic_DNA"/>
</dbReference>
<dbReference type="GO" id="GO:0009055">
    <property type="term" value="F:electron transfer activity"/>
    <property type="evidence" value="ECO:0007669"/>
    <property type="project" value="InterPro"/>
</dbReference>
<dbReference type="OrthoDB" id="8052864at2"/>
<dbReference type="Gene3D" id="1.10.760.10">
    <property type="entry name" value="Cytochrome c-like domain"/>
    <property type="match status" value="1"/>
</dbReference>
<keyword evidence="6" id="KW-0040">ANK repeat</keyword>
<feature type="repeat" description="ANK" evidence="6">
    <location>
        <begin position="59"/>
        <end position="91"/>
    </location>
</feature>
<dbReference type="AlphaFoldDB" id="A0A1G7FDM0"/>
<evidence type="ECO:0000259" key="9">
    <source>
        <dbReference type="PROSITE" id="PS51007"/>
    </source>
</evidence>
<keyword evidence="3 7" id="KW-0479">Metal-binding</keyword>
<feature type="repeat" description="ANK" evidence="6">
    <location>
        <begin position="98"/>
        <end position="130"/>
    </location>
</feature>
<feature type="signal peptide" evidence="8">
    <location>
        <begin position="1"/>
        <end position="22"/>
    </location>
</feature>
<dbReference type="SMART" id="SM00248">
    <property type="entry name" value="ANK"/>
    <property type="match status" value="4"/>
</dbReference>
<evidence type="ECO:0000256" key="7">
    <source>
        <dbReference type="PROSITE-ProRule" id="PRU00433"/>
    </source>
</evidence>
<dbReference type="SUPFAM" id="SSF46626">
    <property type="entry name" value="Cytochrome c"/>
    <property type="match status" value="1"/>
</dbReference>
<dbReference type="InterPro" id="IPR051616">
    <property type="entry name" value="Cul2-RING_E3_ligase_SR"/>
</dbReference>
<evidence type="ECO:0000256" key="6">
    <source>
        <dbReference type="PROSITE-ProRule" id="PRU00023"/>
    </source>
</evidence>
<evidence type="ECO:0000256" key="4">
    <source>
        <dbReference type="ARBA" id="ARBA00022982"/>
    </source>
</evidence>
<evidence type="ECO:0000256" key="5">
    <source>
        <dbReference type="ARBA" id="ARBA00023004"/>
    </source>
</evidence>
<dbReference type="PANTHER" id="PTHR46224">
    <property type="entry name" value="ANKYRIN REPEAT FAMILY PROTEIN"/>
    <property type="match status" value="1"/>
</dbReference>
<dbReference type="PANTHER" id="PTHR46224:SF6">
    <property type="entry name" value="ANKYRIN REPEAT FAMILY PROTEIN"/>
    <property type="match status" value="1"/>
</dbReference>
<evidence type="ECO:0000313" key="10">
    <source>
        <dbReference type="EMBL" id="SDE73960.1"/>
    </source>
</evidence>
<dbReference type="InterPro" id="IPR002327">
    <property type="entry name" value="Cyt_c_1A/1B"/>
</dbReference>
<dbReference type="Proteomes" id="UP000199628">
    <property type="component" value="Unassembled WGS sequence"/>
</dbReference>
<dbReference type="GO" id="GO:0020037">
    <property type="term" value="F:heme binding"/>
    <property type="evidence" value="ECO:0007669"/>
    <property type="project" value="InterPro"/>
</dbReference>
<evidence type="ECO:0000313" key="11">
    <source>
        <dbReference type="Proteomes" id="UP000199628"/>
    </source>
</evidence>
<dbReference type="PROSITE" id="PS50088">
    <property type="entry name" value="ANK_REPEAT"/>
    <property type="match status" value="2"/>
</dbReference>
<reference evidence="11" key="1">
    <citation type="submission" date="2016-10" db="EMBL/GenBank/DDBJ databases">
        <authorList>
            <person name="Varghese N."/>
            <person name="Submissions S."/>
        </authorList>
    </citation>
    <scope>NUCLEOTIDE SEQUENCE [LARGE SCALE GENOMIC DNA]</scope>
    <source>
        <strain evidence="11">CGMCC 1.9108</strain>
    </source>
</reference>